<feature type="signal peptide" evidence="3">
    <location>
        <begin position="1"/>
        <end position="28"/>
    </location>
</feature>
<reference evidence="4 5" key="1">
    <citation type="submission" date="2015-09" db="EMBL/GenBank/DDBJ databases">
        <title>Draft Genome Sequence of Pseudoalteromonas lipolytica UCD-48B.</title>
        <authorList>
            <person name="Krusor M."/>
            <person name="Coil D.A."/>
            <person name="Lang J.M."/>
            <person name="Eisen J.A."/>
            <person name="Alexiev A."/>
        </authorList>
    </citation>
    <scope>NUCLEOTIDE SEQUENCE [LARGE SCALE GENOMIC DNA]</scope>
    <source>
        <strain evidence="4 5">UCD-48B</strain>
    </source>
</reference>
<dbReference type="Proteomes" id="UP000050378">
    <property type="component" value="Unassembled WGS sequence"/>
</dbReference>
<feature type="chain" id="PRO_5006138393" evidence="3">
    <location>
        <begin position="29"/>
        <end position="732"/>
    </location>
</feature>
<feature type="compositionally biased region" description="Low complexity" evidence="2">
    <location>
        <begin position="680"/>
        <end position="713"/>
    </location>
</feature>
<accession>A0A0P7EAN1</accession>
<dbReference type="OrthoDB" id="102964at2"/>
<sequence length="732" mass="83361">MKLFLPFITAFRVLILSSLCLCSFFSKAIEWPQQVKTNQGTLIVYQPQPEKLNGNTLTARAAMSFSLSGNDAVFGVFWFRAKFDTDRENDTVIVRNMTVTDVRWPESKDAGEQKFTAVVNEAIKASQFETSLSQLTASLESAEAAEQSLTQLKTDPPTIIFKEQLSVLLSFDGEPKFSKVENSQYERALNTAMTVIKDSKSKLCYLTDGQFWYQAKQAKGPYEFTQTPPTELVKMLPKDTESSGLSAPPAIVVATKPTELIATDGAAKWKSLTGGELMYVFNTETPWLREMQTNNMYVLLSGRWYRAKQQTGPWTFVRGDELPESFANIPPESDLAGLRVSVAGTEEADEAVLDAKVPQTAAISRKDTSLTVYYDGKPKFERIPGTQVSYAINTDAQVLQIKGKYYAVDNAVWFKADSAQGPWLVADSIPKEDIAKIPPSSPVYNVTYVEIYESTPEVVYVGYYPGYMWSYPYYGVPVYGTGWYYPPYWGGGYYYPRPPTWGFNIGYNNWTGWSFGLSWSNGFLNLGMNWHVGWPTNYRPYHCCNGWYGGGYRGPVFINNGNINIGNKINIGHKPGHLNKQPRHNIYKRDKSKSRLASKQQVKRDLKTAISQRDKANNVFADKNGNVLKHDADKWQQRVEGKWQTLPSDKQQQIKDRAQNIDRQQVQNKLQSIDKSKAKQALQQRQHMQNRQQNRMQQLNRANRARQQGMQRQQMRRNTQRQIPRQMPNRGH</sequence>
<gene>
    <name evidence="4" type="ORF">AOG27_15685</name>
</gene>
<keyword evidence="3" id="KW-0732">Signal</keyword>
<comment type="caution">
    <text evidence="4">The sequence shown here is derived from an EMBL/GenBank/DDBJ whole genome shotgun (WGS) entry which is preliminary data.</text>
</comment>
<evidence type="ECO:0000313" key="4">
    <source>
        <dbReference type="EMBL" id="KPM82431.1"/>
    </source>
</evidence>
<organism evidence="4 5">
    <name type="scientific">Pseudoalteromonas lipolytica</name>
    <dbReference type="NCBI Taxonomy" id="570156"/>
    <lineage>
        <taxon>Bacteria</taxon>
        <taxon>Pseudomonadati</taxon>
        <taxon>Pseudomonadota</taxon>
        <taxon>Gammaproteobacteria</taxon>
        <taxon>Alteromonadales</taxon>
        <taxon>Pseudoalteromonadaceae</taxon>
        <taxon>Pseudoalteromonas</taxon>
    </lineage>
</organism>
<proteinExistence type="predicted"/>
<evidence type="ECO:0000256" key="1">
    <source>
        <dbReference type="SAM" id="Coils"/>
    </source>
</evidence>
<evidence type="ECO:0000256" key="2">
    <source>
        <dbReference type="SAM" id="MobiDB-lite"/>
    </source>
</evidence>
<dbReference type="STRING" id="570156.AOG27_15685"/>
<feature type="region of interest" description="Disordered" evidence="2">
    <location>
        <begin position="673"/>
        <end position="732"/>
    </location>
</feature>
<name>A0A0P7EAN1_9GAMM</name>
<dbReference type="AlphaFoldDB" id="A0A0P7EAN1"/>
<protein>
    <submittedName>
        <fullName evidence="4">Carbohydrate-binding family V/XII</fullName>
    </submittedName>
</protein>
<evidence type="ECO:0000313" key="5">
    <source>
        <dbReference type="Proteomes" id="UP000050378"/>
    </source>
</evidence>
<dbReference type="EMBL" id="LJTC01000011">
    <property type="protein sequence ID" value="KPM82431.1"/>
    <property type="molecule type" value="Genomic_DNA"/>
</dbReference>
<evidence type="ECO:0000256" key="3">
    <source>
        <dbReference type="SAM" id="SignalP"/>
    </source>
</evidence>
<dbReference type="PATRIC" id="fig|570156.3.peg.1056"/>
<keyword evidence="1" id="KW-0175">Coiled coil</keyword>
<feature type="coiled-coil region" evidence="1">
    <location>
        <begin position="125"/>
        <end position="152"/>
    </location>
</feature>
<dbReference type="RefSeq" id="WP_054553953.1">
    <property type="nucleotide sequence ID" value="NZ_LJTC01000011.1"/>
</dbReference>